<organism evidence="3 4">
    <name type="scientific">Mycolicibacterium frederiksbergense</name>
    <dbReference type="NCBI Taxonomy" id="117567"/>
    <lineage>
        <taxon>Bacteria</taxon>
        <taxon>Bacillati</taxon>
        <taxon>Actinomycetota</taxon>
        <taxon>Actinomycetes</taxon>
        <taxon>Mycobacteriales</taxon>
        <taxon>Mycobacteriaceae</taxon>
        <taxon>Mycolicibacterium</taxon>
    </lineage>
</organism>
<protein>
    <recommendedName>
        <fullName evidence="2">PE-PPE domain-containing protein</fullName>
    </recommendedName>
</protein>
<feature type="compositionally biased region" description="Low complexity" evidence="1">
    <location>
        <begin position="388"/>
        <end position="414"/>
    </location>
</feature>
<dbReference type="InterPro" id="IPR029058">
    <property type="entry name" value="AB_hydrolase_fold"/>
</dbReference>
<dbReference type="Gene3D" id="3.40.50.1820">
    <property type="entry name" value="alpha/beta hydrolase"/>
    <property type="match status" value="1"/>
</dbReference>
<reference evidence="3 4" key="1">
    <citation type="submission" date="2023-04" db="EMBL/GenBank/DDBJ databases">
        <title>Forest soil microbial communities from Buena Vista Peninsula, Colon Province, Panama.</title>
        <authorList>
            <person name="Bouskill N."/>
        </authorList>
    </citation>
    <scope>NUCLEOTIDE SEQUENCE [LARGE SCALE GENOMIC DNA]</scope>
    <source>
        <strain evidence="3 4">AC80</strain>
    </source>
</reference>
<proteinExistence type="predicted"/>
<evidence type="ECO:0000259" key="2">
    <source>
        <dbReference type="Pfam" id="PF08237"/>
    </source>
</evidence>
<sequence>MRFSPRSAARSLLVGAVALSGSVVIGLTPAGTAMVGLVVAATPLIVPGTGTPKPQDSNNYMAHAVEYYIQPGDTCGAGVACQDPVPVPYIAQFWPLPFAGWGGLEGAKWNVSVASGVTRLTSELVGTNNPTAAHPVVVFGYSQGATVASIVKGNLADLPDTQKQHLAFVLIGNPNRPNGGLFERLAALGTVPVLDATFGNPTPTDTGIETYDIALTYDGVADAPSWVLNPLALANAVAGFEYVHGTYLAPRGTDAAGATPYGYTPEQVQAAIEQAKADCSAATHCQTHGDTHYITLPAKYLPIMQPVLDLAAATGTSAVVIPLVDLVSPALQTLIETGYDRTDYGRPTPFGLLPRVNPVKLVSDLLNDIPEGIKAAREPGLTPLPGWTDPTNPSATTHTTPDTLATTTTTQIPTSDRKPLLRLNAIAKPGTAPNDDVATKVDRPSLRKALGIKGHPVRDLAKSIDSTVRKALGQPDDGKKSTPAA</sequence>
<dbReference type="Proteomes" id="UP001160130">
    <property type="component" value="Unassembled WGS sequence"/>
</dbReference>
<feature type="compositionally biased region" description="Basic and acidic residues" evidence="1">
    <location>
        <begin position="476"/>
        <end position="485"/>
    </location>
</feature>
<evidence type="ECO:0000256" key="1">
    <source>
        <dbReference type="SAM" id="MobiDB-lite"/>
    </source>
</evidence>
<name>A0ABT6KRZ4_9MYCO</name>
<feature type="domain" description="PE-PPE" evidence="2">
    <location>
        <begin position="97"/>
        <end position="340"/>
    </location>
</feature>
<comment type="caution">
    <text evidence="3">The sequence shown here is derived from an EMBL/GenBank/DDBJ whole genome shotgun (WGS) entry which is preliminary data.</text>
</comment>
<keyword evidence="4" id="KW-1185">Reference proteome</keyword>
<dbReference type="SUPFAM" id="SSF53474">
    <property type="entry name" value="alpha/beta-Hydrolases"/>
    <property type="match status" value="1"/>
</dbReference>
<dbReference type="InterPro" id="IPR013228">
    <property type="entry name" value="PE-PPE_C"/>
</dbReference>
<dbReference type="Pfam" id="PF08237">
    <property type="entry name" value="PE-PPE"/>
    <property type="match status" value="1"/>
</dbReference>
<gene>
    <name evidence="3" type="ORF">M2272_000130</name>
</gene>
<feature type="region of interest" description="Disordered" evidence="1">
    <location>
        <begin position="376"/>
        <end position="414"/>
    </location>
</feature>
<dbReference type="RefSeq" id="WP_280830216.1">
    <property type="nucleotide sequence ID" value="NZ_JARXVE010000001.1"/>
</dbReference>
<evidence type="ECO:0000313" key="3">
    <source>
        <dbReference type="EMBL" id="MDH6193509.1"/>
    </source>
</evidence>
<feature type="region of interest" description="Disordered" evidence="1">
    <location>
        <begin position="453"/>
        <end position="485"/>
    </location>
</feature>
<evidence type="ECO:0000313" key="4">
    <source>
        <dbReference type="Proteomes" id="UP001160130"/>
    </source>
</evidence>
<accession>A0ABT6KRZ4</accession>
<dbReference type="EMBL" id="JARXVE010000001">
    <property type="protein sequence ID" value="MDH6193509.1"/>
    <property type="molecule type" value="Genomic_DNA"/>
</dbReference>